<keyword evidence="2" id="KW-1185">Reference proteome</keyword>
<evidence type="ECO:0000313" key="2">
    <source>
        <dbReference type="Proteomes" id="UP000095283"/>
    </source>
</evidence>
<protein>
    <submittedName>
        <fullName evidence="3">Transposase</fullName>
    </submittedName>
</protein>
<reference evidence="3" key="1">
    <citation type="submission" date="2016-11" db="UniProtKB">
        <authorList>
            <consortium name="WormBaseParasite"/>
        </authorList>
    </citation>
    <scope>IDENTIFICATION</scope>
</reference>
<evidence type="ECO:0000256" key="1">
    <source>
        <dbReference type="SAM" id="MobiDB-lite"/>
    </source>
</evidence>
<organism evidence="2 3">
    <name type="scientific">Heterorhabditis bacteriophora</name>
    <name type="common">Entomopathogenic nematode worm</name>
    <dbReference type="NCBI Taxonomy" id="37862"/>
    <lineage>
        <taxon>Eukaryota</taxon>
        <taxon>Metazoa</taxon>
        <taxon>Ecdysozoa</taxon>
        <taxon>Nematoda</taxon>
        <taxon>Chromadorea</taxon>
        <taxon>Rhabditida</taxon>
        <taxon>Rhabditina</taxon>
        <taxon>Rhabditomorpha</taxon>
        <taxon>Strongyloidea</taxon>
        <taxon>Heterorhabditidae</taxon>
        <taxon>Heterorhabditis</taxon>
    </lineage>
</organism>
<sequence>MLGEAIPKHIQKKIAAQREAKGLPPLDGAEKEETVGKKKKRDKPVIDYEVQPDFISETGGTLHPYQLEGWTKGRIFIIKYL</sequence>
<dbReference type="Proteomes" id="UP000095283">
    <property type="component" value="Unplaced"/>
</dbReference>
<dbReference type="AlphaFoldDB" id="A0A1I7XDI3"/>
<proteinExistence type="predicted"/>
<dbReference type="WBParaSite" id="Hba_15594">
    <property type="protein sequence ID" value="Hba_15594"/>
    <property type="gene ID" value="Hba_15594"/>
</dbReference>
<evidence type="ECO:0000313" key="3">
    <source>
        <dbReference type="WBParaSite" id="Hba_15594"/>
    </source>
</evidence>
<feature type="region of interest" description="Disordered" evidence="1">
    <location>
        <begin position="17"/>
        <end position="42"/>
    </location>
</feature>
<name>A0A1I7XDI3_HETBA</name>
<accession>A0A1I7XDI3</accession>